<feature type="domain" description="Terminase large subunit gp17-like C-terminal" evidence="5">
    <location>
        <begin position="255"/>
        <end position="391"/>
    </location>
</feature>
<dbReference type="Gene3D" id="3.40.50.300">
    <property type="entry name" value="P-loop containing nucleotide triphosphate hydrolases"/>
    <property type="match status" value="1"/>
</dbReference>
<dbReference type="Pfam" id="PF03237">
    <property type="entry name" value="Terminase_6N"/>
    <property type="match status" value="1"/>
</dbReference>
<evidence type="ECO:0000256" key="1">
    <source>
        <dbReference type="ARBA" id="ARBA00022612"/>
    </source>
</evidence>
<evidence type="ECO:0000313" key="6">
    <source>
        <dbReference type="EMBL" id="CAB5222771.1"/>
    </source>
</evidence>
<dbReference type="Pfam" id="PF17289">
    <property type="entry name" value="Terminase_6C"/>
    <property type="match status" value="1"/>
</dbReference>
<name>A0A6J7WXN6_9CAUD</name>
<organism evidence="6">
    <name type="scientific">uncultured Caudovirales phage</name>
    <dbReference type="NCBI Taxonomy" id="2100421"/>
    <lineage>
        <taxon>Viruses</taxon>
        <taxon>Duplodnaviria</taxon>
        <taxon>Heunggongvirae</taxon>
        <taxon>Uroviricota</taxon>
        <taxon>Caudoviricetes</taxon>
        <taxon>Peduoviridae</taxon>
        <taxon>Maltschvirus</taxon>
        <taxon>Maltschvirus maltsch</taxon>
    </lineage>
</organism>
<gene>
    <name evidence="6" type="ORF">UFOVP369_31</name>
</gene>
<dbReference type="InterPro" id="IPR035421">
    <property type="entry name" value="Terminase_6C"/>
</dbReference>
<sequence length="418" mass="47890">MANLQVKLHDKQLEVFNDKTRFKVVAAGRRFGKSRLAAWMLLIEALKSKSKDVFYVAPTYQQAKDILWGLLKELGHEVIAAAHENTSILTLVNGRKIFLKGADRPDTLRGMGLAYVVIDEYADIKPNVWEQILRPALADVQGGAMFIGTPKGRNHFYELYKYAESAKDAEWAGFHYSSYDNPLIPAKEIEAAKQSMSSFAFRQEFMASFEAASRDIFKEEWIKIDEEEPSDGRFFIAVDLAGFINVDKDSGNKNSKLDETAIAVVKVHEGGWWVADINHGRWDIKETCEQIIKTVIKYEPVAVGIEKGSLKNAALPYLMDLMRRHNHYFRIDDVTHGNQKKTDRIVWALQGRFEHGKVTLNEGSWNNEFLDQLVNFPNHLLHDDLVDALAYIDQIQVVEYFQDYEDEEYQVLDRVTGY</sequence>
<dbReference type="GO" id="GO:0005524">
    <property type="term" value="F:ATP binding"/>
    <property type="evidence" value="ECO:0007669"/>
    <property type="project" value="UniProtKB-KW"/>
</dbReference>
<evidence type="ECO:0000256" key="3">
    <source>
        <dbReference type="ARBA" id="ARBA00022840"/>
    </source>
</evidence>
<proteinExistence type="predicted"/>
<dbReference type="InterPro" id="IPR027417">
    <property type="entry name" value="P-loop_NTPase"/>
</dbReference>
<dbReference type="Gene3D" id="3.30.420.240">
    <property type="match status" value="1"/>
</dbReference>
<keyword evidence="4" id="KW-0231">Viral genome packaging</keyword>
<keyword evidence="1" id="KW-1188">Viral release from host cell</keyword>
<evidence type="ECO:0000256" key="2">
    <source>
        <dbReference type="ARBA" id="ARBA00022741"/>
    </source>
</evidence>
<evidence type="ECO:0000259" key="5">
    <source>
        <dbReference type="Pfam" id="PF17289"/>
    </source>
</evidence>
<accession>A0A6J7WXN6</accession>
<dbReference type="EMBL" id="LR798315">
    <property type="protein sequence ID" value="CAB5222771.1"/>
    <property type="molecule type" value="Genomic_DNA"/>
</dbReference>
<keyword evidence="2" id="KW-0547">Nucleotide-binding</keyword>
<keyword evidence="3" id="KW-0067">ATP-binding</keyword>
<reference evidence="6" key="1">
    <citation type="submission" date="2020-05" db="EMBL/GenBank/DDBJ databases">
        <authorList>
            <person name="Chiriac C."/>
            <person name="Salcher M."/>
            <person name="Ghai R."/>
            <person name="Kavagutti S V."/>
        </authorList>
    </citation>
    <scope>NUCLEOTIDE SEQUENCE</scope>
</reference>
<evidence type="ECO:0000256" key="4">
    <source>
        <dbReference type="ARBA" id="ARBA00023219"/>
    </source>
</evidence>
<protein>
    <submittedName>
        <fullName evidence="6">Terminase-like family</fullName>
    </submittedName>
</protein>